<keyword evidence="4" id="KW-0949">S-adenosyl-L-methionine</keyword>
<evidence type="ECO:0000256" key="3">
    <source>
        <dbReference type="ARBA" id="ARBA00022679"/>
    </source>
</evidence>
<comment type="function">
    <text evidence="1">Methylates caffeoyl-CoA to feruloyl-CoA and 5-hydroxyferuloyl-CoA to sinapoyl-CoA. Plays a role in the synthesis of feruloylated polysaccharides. Involved in the reinforcement of the plant cell wall. Also involved in the responding to wounding or pathogen challenge by the increased formation of cell wall-bound ferulic acid polymers.</text>
</comment>
<evidence type="ECO:0000256" key="5">
    <source>
        <dbReference type="ARBA" id="ARBA00023453"/>
    </source>
</evidence>
<keyword evidence="3" id="KW-0808">Transferase</keyword>
<evidence type="ECO:0000256" key="1">
    <source>
        <dbReference type="ARBA" id="ARBA00002334"/>
    </source>
</evidence>
<accession>A0ABU6YR28</accession>
<dbReference type="PANTHER" id="PTHR10509:SF63">
    <property type="entry name" value="CAFFEOYL-COA 3-O-METHYLTRANSFERASE"/>
    <property type="match status" value="1"/>
</dbReference>
<keyword evidence="8" id="KW-1185">Reference proteome</keyword>
<keyword evidence="6" id="KW-0472">Membrane</keyword>
<evidence type="ECO:0000313" key="8">
    <source>
        <dbReference type="Proteomes" id="UP001341840"/>
    </source>
</evidence>
<evidence type="ECO:0000256" key="4">
    <source>
        <dbReference type="ARBA" id="ARBA00022691"/>
    </source>
</evidence>
<dbReference type="InterPro" id="IPR029063">
    <property type="entry name" value="SAM-dependent_MTases_sf"/>
</dbReference>
<dbReference type="InterPro" id="IPR002935">
    <property type="entry name" value="SAM_O-MeTrfase"/>
</dbReference>
<dbReference type="EMBL" id="JASCZI010242665">
    <property type="protein sequence ID" value="MED6211754.1"/>
    <property type="molecule type" value="Genomic_DNA"/>
</dbReference>
<dbReference type="Pfam" id="PF01596">
    <property type="entry name" value="Methyltransf_3"/>
    <property type="match status" value="1"/>
</dbReference>
<protein>
    <submittedName>
        <fullName evidence="7">Uncharacterized protein</fullName>
    </submittedName>
</protein>
<dbReference type="Gene3D" id="3.40.50.150">
    <property type="entry name" value="Vaccinia Virus protein VP39"/>
    <property type="match status" value="1"/>
</dbReference>
<dbReference type="SUPFAM" id="SSF53335">
    <property type="entry name" value="S-adenosyl-L-methionine-dependent methyltransferases"/>
    <property type="match status" value="1"/>
</dbReference>
<name>A0ABU6YR28_9FABA</name>
<comment type="caution">
    <text evidence="7">The sequence shown here is derived from an EMBL/GenBank/DDBJ whole genome shotgun (WGS) entry which is preliminary data.</text>
</comment>
<evidence type="ECO:0000256" key="6">
    <source>
        <dbReference type="SAM" id="Phobius"/>
    </source>
</evidence>
<reference evidence="7 8" key="1">
    <citation type="journal article" date="2023" name="Plants (Basel)">
        <title>Bridging the Gap: Combining Genomics and Transcriptomics Approaches to Understand Stylosanthes scabra, an Orphan Legume from the Brazilian Caatinga.</title>
        <authorList>
            <person name="Ferreira-Neto J.R.C."/>
            <person name="da Silva M.D."/>
            <person name="Binneck E."/>
            <person name="de Melo N.F."/>
            <person name="da Silva R.H."/>
            <person name="de Melo A.L.T.M."/>
            <person name="Pandolfi V."/>
            <person name="Bustamante F.O."/>
            <person name="Brasileiro-Vidal A.C."/>
            <person name="Benko-Iseppon A.M."/>
        </authorList>
    </citation>
    <scope>NUCLEOTIDE SEQUENCE [LARGE SCALE GENOMIC DNA]</scope>
    <source>
        <tissue evidence="7">Leaves</tissue>
    </source>
</reference>
<evidence type="ECO:0000256" key="2">
    <source>
        <dbReference type="ARBA" id="ARBA00022603"/>
    </source>
</evidence>
<feature type="transmembrane region" description="Helical" evidence="6">
    <location>
        <begin position="88"/>
        <end position="107"/>
    </location>
</feature>
<proteinExistence type="inferred from homology"/>
<gene>
    <name evidence="7" type="ORF">PIB30_076655</name>
</gene>
<dbReference type="PANTHER" id="PTHR10509">
    <property type="entry name" value="O-METHYLTRANSFERASE-RELATED"/>
    <property type="match status" value="1"/>
</dbReference>
<keyword evidence="2" id="KW-0489">Methyltransferase</keyword>
<keyword evidence="6" id="KW-0812">Transmembrane</keyword>
<dbReference type="InterPro" id="IPR050362">
    <property type="entry name" value="Cation-dep_OMT"/>
</dbReference>
<keyword evidence="6" id="KW-1133">Transmembrane helix</keyword>
<dbReference type="PROSITE" id="PS51682">
    <property type="entry name" value="SAM_OMT_I"/>
    <property type="match status" value="1"/>
</dbReference>
<comment type="similarity">
    <text evidence="5">Belongs to the class I-like SAM-binding methyltransferase superfamily. Cation-dependent O-methyltransferase family.</text>
</comment>
<dbReference type="Proteomes" id="UP001341840">
    <property type="component" value="Unassembled WGS sequence"/>
</dbReference>
<organism evidence="7 8">
    <name type="scientific">Stylosanthes scabra</name>
    <dbReference type="NCBI Taxonomy" id="79078"/>
    <lineage>
        <taxon>Eukaryota</taxon>
        <taxon>Viridiplantae</taxon>
        <taxon>Streptophyta</taxon>
        <taxon>Embryophyta</taxon>
        <taxon>Tracheophyta</taxon>
        <taxon>Spermatophyta</taxon>
        <taxon>Magnoliopsida</taxon>
        <taxon>eudicotyledons</taxon>
        <taxon>Gunneridae</taxon>
        <taxon>Pentapetalae</taxon>
        <taxon>rosids</taxon>
        <taxon>fabids</taxon>
        <taxon>Fabales</taxon>
        <taxon>Fabaceae</taxon>
        <taxon>Papilionoideae</taxon>
        <taxon>50 kb inversion clade</taxon>
        <taxon>dalbergioids sensu lato</taxon>
        <taxon>Dalbergieae</taxon>
        <taxon>Pterocarpus clade</taxon>
        <taxon>Stylosanthes</taxon>
    </lineage>
</organism>
<evidence type="ECO:0000313" key="7">
    <source>
        <dbReference type="EMBL" id="MED6211754.1"/>
    </source>
</evidence>
<sequence>MDVRKGEEYDDDKIYRHKELSRKSLLPSDALYQYILKTSVYPRQHESVKELRHMTENLPCHRMATPADEGPLLSMLVKQMNAKNAMEIGVLTGCSLLATALALPLRWKGP</sequence>